<dbReference type="GO" id="GO:0047751">
    <property type="term" value="F:3-oxo-5-alpha-steroid 4-dehydrogenase (NADP+) activity"/>
    <property type="evidence" value="ECO:0007669"/>
    <property type="project" value="UniProtKB-EC"/>
</dbReference>
<keyword evidence="5" id="KW-0221">Differentiation</keyword>
<feature type="transmembrane region" description="Helical" evidence="18">
    <location>
        <begin position="201"/>
        <end position="224"/>
    </location>
</feature>
<comment type="catalytic activity">
    <reaction evidence="17">
        <text>17beta-hydroxy-5alpha-androstan-3-one + NADP(+) = testosterone + NADPH + H(+)</text>
        <dbReference type="Rhea" id="RHEA:50820"/>
        <dbReference type="ChEBI" id="CHEBI:15378"/>
        <dbReference type="ChEBI" id="CHEBI:16330"/>
        <dbReference type="ChEBI" id="CHEBI:17347"/>
        <dbReference type="ChEBI" id="CHEBI:57783"/>
        <dbReference type="ChEBI" id="CHEBI:58349"/>
        <dbReference type="EC" id="1.3.1.22"/>
    </reaction>
    <physiologicalReaction direction="right-to-left" evidence="17">
        <dbReference type="Rhea" id="RHEA:50822"/>
    </physiologicalReaction>
</comment>
<dbReference type="InterPro" id="IPR001104">
    <property type="entry name" value="3-oxo-5_a-steroid_4-DH_C"/>
</dbReference>
<evidence type="ECO:0000256" key="11">
    <source>
        <dbReference type="ARBA" id="ARBA00023002"/>
    </source>
</evidence>
<feature type="transmembrane region" description="Helical" evidence="18">
    <location>
        <begin position="107"/>
        <end position="125"/>
    </location>
</feature>
<keyword evidence="4 18" id="KW-0812">Transmembrane</keyword>
<evidence type="ECO:0000256" key="2">
    <source>
        <dbReference type="ARBA" id="ARBA00004477"/>
    </source>
</evidence>
<reference evidence="20" key="1">
    <citation type="journal article" date="2020" name="Sci. Rep.">
        <title>The transcriptome of the newt Cynops orientalis provides new insights into evolution and function of sexual gene networks in sarcopterygians.</title>
        <authorList>
            <person name="Biscotti M.A."/>
            <person name="Carducci F."/>
            <person name="Barucca M."/>
            <person name="Gerdol M."/>
            <person name="Pallavicini A."/>
            <person name="Schartl M."/>
            <person name="Canapa A."/>
            <person name="Adolfi M.C."/>
        </authorList>
    </citation>
    <scope>NUCLEOTIDE SEQUENCE</scope>
</reference>
<dbReference type="InterPro" id="IPR016636">
    <property type="entry name" value="3-oxo-5-alpha-steroid_4-DH"/>
</dbReference>
<dbReference type="Pfam" id="PF02544">
    <property type="entry name" value="Steroid_dh"/>
    <property type="match status" value="1"/>
</dbReference>
<evidence type="ECO:0000256" key="1">
    <source>
        <dbReference type="ARBA" id="ARBA00004154"/>
    </source>
</evidence>
<organism evidence="20">
    <name type="scientific">Hypselotriton orientalis</name>
    <name type="common">oriental fire-bellied newt</name>
    <dbReference type="NCBI Taxonomy" id="3399148"/>
    <lineage>
        <taxon>Eukaryota</taxon>
        <taxon>Metazoa</taxon>
        <taxon>Chordata</taxon>
        <taxon>Craniata</taxon>
        <taxon>Vertebrata</taxon>
        <taxon>Euteleostomi</taxon>
        <taxon>Amphibia</taxon>
        <taxon>Batrachia</taxon>
        <taxon>Caudata</taxon>
        <taxon>Salamandroidea</taxon>
        <taxon>Salamandridae</taxon>
        <taxon>Pleurodelinae</taxon>
        <taxon>Hypselotriton</taxon>
    </lineage>
</organism>
<dbReference type="GO" id="GO:0006702">
    <property type="term" value="P:androgen biosynthetic process"/>
    <property type="evidence" value="ECO:0007669"/>
    <property type="project" value="UniProtKB-ARBA"/>
</dbReference>
<dbReference type="GO" id="GO:0007548">
    <property type="term" value="P:sex differentiation"/>
    <property type="evidence" value="ECO:0007669"/>
    <property type="project" value="UniProtKB-KW"/>
</dbReference>
<evidence type="ECO:0000256" key="3">
    <source>
        <dbReference type="ARBA" id="ARBA00007742"/>
    </source>
</evidence>
<evidence type="ECO:0000256" key="9">
    <source>
        <dbReference type="ARBA" id="ARBA00022928"/>
    </source>
</evidence>
<evidence type="ECO:0000259" key="19">
    <source>
        <dbReference type="Pfam" id="PF02544"/>
    </source>
</evidence>
<evidence type="ECO:0000256" key="10">
    <source>
        <dbReference type="ARBA" id="ARBA00022989"/>
    </source>
</evidence>
<evidence type="ECO:0000256" key="16">
    <source>
        <dbReference type="ARBA" id="ARBA00048292"/>
    </source>
</evidence>
<evidence type="ECO:0000256" key="8">
    <source>
        <dbReference type="ARBA" id="ARBA00022857"/>
    </source>
</evidence>
<name>A0A6H0DVY1_9SALA</name>
<keyword evidence="11" id="KW-0560">Oxidoreductase</keyword>
<feature type="transmembrane region" description="Helical" evidence="18">
    <location>
        <begin position="7"/>
        <end position="25"/>
    </location>
</feature>
<dbReference type="PANTHER" id="PTHR10556:SF37">
    <property type="entry name" value="3-OXO-5-ALPHA-STEROID 4-DEHYDROGENASE 2"/>
    <property type="match status" value="1"/>
</dbReference>
<keyword evidence="13 18" id="KW-0472">Membrane</keyword>
<comment type="function">
    <text evidence="14">Converts testosterone (T) into 5-alpha-dihydrotestosterone (DHT) and progesterone or corticosterone into their corresponding 5-alpha-3-oxosteroids. It plays a central role in sexual differentiation and androgen physiology.</text>
</comment>
<keyword evidence="12" id="KW-0443">Lipid metabolism</keyword>
<dbReference type="FunFam" id="1.20.120.1630:FF:000002">
    <property type="entry name" value="Steroid 5 alpha-reductase 1"/>
    <property type="match status" value="1"/>
</dbReference>
<dbReference type="AlphaFoldDB" id="A0A6H0DVY1"/>
<proteinExistence type="evidence at transcript level"/>
<evidence type="ECO:0000256" key="4">
    <source>
        <dbReference type="ARBA" id="ARBA00022692"/>
    </source>
</evidence>
<keyword evidence="6" id="KW-0256">Endoplasmic reticulum</keyword>
<dbReference type="EMBL" id="MN923230">
    <property type="protein sequence ID" value="QIS93405.1"/>
    <property type="molecule type" value="mRNA"/>
</dbReference>
<dbReference type="PANTHER" id="PTHR10556">
    <property type="entry name" value="3-OXO-5-ALPHA-STEROID 4-DEHYDROGENASE"/>
    <property type="match status" value="1"/>
</dbReference>
<keyword evidence="7" id="KW-0492">Microsome</keyword>
<evidence type="ECO:0000256" key="15">
    <source>
        <dbReference type="ARBA" id="ARBA00048164"/>
    </source>
</evidence>
<comment type="catalytic activity">
    <reaction evidence="16">
        <text>5alpha-pregnane-3,20-dione + NADP(+) = progesterone + NADPH + H(+)</text>
        <dbReference type="Rhea" id="RHEA:21952"/>
        <dbReference type="ChEBI" id="CHEBI:15378"/>
        <dbReference type="ChEBI" id="CHEBI:17026"/>
        <dbReference type="ChEBI" id="CHEBI:28952"/>
        <dbReference type="ChEBI" id="CHEBI:57783"/>
        <dbReference type="ChEBI" id="CHEBI:58349"/>
        <dbReference type="EC" id="1.3.1.22"/>
    </reaction>
    <physiologicalReaction direction="right-to-left" evidence="16">
        <dbReference type="Rhea" id="RHEA:21954"/>
    </physiologicalReaction>
</comment>
<protein>
    <recommendedName>
        <fullName evidence="18">3-oxo-5alpha-steroid 4-dehydrogenase (NADP(+))</fullName>
        <ecNumber evidence="18">1.3.1.22</ecNumber>
    </recommendedName>
</protein>
<evidence type="ECO:0000256" key="5">
    <source>
        <dbReference type="ARBA" id="ARBA00022782"/>
    </source>
</evidence>
<feature type="transmembrane region" description="Helical" evidence="18">
    <location>
        <begin position="146"/>
        <end position="163"/>
    </location>
</feature>
<dbReference type="EC" id="1.3.1.22" evidence="18"/>
<comment type="similarity">
    <text evidence="3 18">Belongs to the steroid 5-alpha reductase family.</text>
</comment>
<feature type="domain" description="3-oxo-5-alpha-steroid 4-dehydrogenase C-terminal" evidence="19">
    <location>
        <begin position="106"/>
        <end position="254"/>
    </location>
</feature>
<dbReference type="Gene3D" id="1.20.120.1630">
    <property type="match status" value="1"/>
</dbReference>
<evidence type="ECO:0000313" key="20">
    <source>
        <dbReference type="EMBL" id="QIS93405.1"/>
    </source>
</evidence>
<sequence length="254" mass="29029">MQCTQDLDLYLSSAICLLGVIMLVSQKFTPATYGKHVDVLKKQTYIMVPAKCGWFLQELPSFLVPFLLVIYSPLPGSPGCRLLLLTFCAHYFHRTFIYSLFTRGRPAPLHIVISAVIFCSCNGFLQGHCMVYNAKYSDGWYKDISFLSGMIVFLIGMAINIHSDHILRNLRQPGEETYKIPQGGFFNYVSGANFLGEIVEWFGYAIATWTMPAFSFAFFTLCSIGPRAYHHHKFYLKKFTDYPKSRKVLIPFIF</sequence>
<evidence type="ECO:0000256" key="13">
    <source>
        <dbReference type="ARBA" id="ARBA00023136"/>
    </source>
</evidence>
<evidence type="ECO:0000256" key="7">
    <source>
        <dbReference type="ARBA" id="ARBA00022848"/>
    </source>
</evidence>
<evidence type="ECO:0000256" key="14">
    <source>
        <dbReference type="ARBA" id="ARBA00045549"/>
    </source>
</evidence>
<evidence type="ECO:0000256" key="18">
    <source>
        <dbReference type="PIRNR" id="PIRNR015596"/>
    </source>
</evidence>
<keyword evidence="9" id="KW-0726">Sexual differentiation</keyword>
<evidence type="ECO:0000256" key="17">
    <source>
        <dbReference type="ARBA" id="ARBA00049397"/>
    </source>
</evidence>
<comment type="catalytic activity">
    <reaction evidence="15 18">
        <text>a 3-oxo-5alpha-steroid + NADP(+) = a 3-oxo-Delta(4)-steroid + NADPH + H(+)</text>
        <dbReference type="Rhea" id="RHEA:54384"/>
        <dbReference type="ChEBI" id="CHEBI:13601"/>
        <dbReference type="ChEBI" id="CHEBI:15378"/>
        <dbReference type="ChEBI" id="CHEBI:47909"/>
        <dbReference type="ChEBI" id="CHEBI:57783"/>
        <dbReference type="ChEBI" id="CHEBI:58349"/>
        <dbReference type="EC" id="1.3.1.22"/>
    </reaction>
</comment>
<dbReference type="GO" id="GO:0030154">
    <property type="term" value="P:cell differentiation"/>
    <property type="evidence" value="ECO:0007669"/>
    <property type="project" value="UniProtKB-KW"/>
</dbReference>
<comment type="subcellular location">
    <subcellularLocation>
        <location evidence="2">Endoplasmic reticulum membrane</location>
        <topology evidence="2">Multi-pass membrane protein</topology>
    </subcellularLocation>
    <subcellularLocation>
        <location evidence="1">Microsome membrane</location>
        <topology evidence="1">Multi-pass membrane protein</topology>
    </subcellularLocation>
</comment>
<evidence type="ECO:0000256" key="12">
    <source>
        <dbReference type="ARBA" id="ARBA00023098"/>
    </source>
</evidence>
<dbReference type="InterPro" id="IPR039357">
    <property type="entry name" value="SRD5A/TECR"/>
</dbReference>
<keyword evidence="10 18" id="KW-1133">Transmembrane helix</keyword>
<keyword evidence="8" id="KW-0521">NADP</keyword>
<dbReference type="PIRSF" id="PIRSF015596">
    <property type="entry name" value="5_alpha-SR2"/>
    <property type="match status" value="1"/>
</dbReference>
<dbReference type="GO" id="GO:0005789">
    <property type="term" value="C:endoplasmic reticulum membrane"/>
    <property type="evidence" value="ECO:0007669"/>
    <property type="project" value="UniProtKB-SubCell"/>
</dbReference>
<dbReference type="PROSITE" id="PS50244">
    <property type="entry name" value="S5A_REDUCTASE"/>
    <property type="match status" value="1"/>
</dbReference>
<accession>A0A6H0DVY1</accession>
<evidence type="ECO:0000256" key="6">
    <source>
        <dbReference type="ARBA" id="ARBA00022824"/>
    </source>
</evidence>